<feature type="signal peptide" evidence="3">
    <location>
        <begin position="1"/>
        <end position="26"/>
    </location>
</feature>
<dbReference type="EMBL" id="JBHRXZ010000022">
    <property type="protein sequence ID" value="MFC3608789.1"/>
    <property type="molecule type" value="Genomic_DNA"/>
</dbReference>
<evidence type="ECO:0000313" key="6">
    <source>
        <dbReference type="Proteomes" id="UP001595630"/>
    </source>
</evidence>
<evidence type="ECO:0000256" key="3">
    <source>
        <dbReference type="SAM" id="SignalP"/>
    </source>
</evidence>
<protein>
    <submittedName>
        <fullName evidence="5">WD40/YVTN/BNR-like repeat-containing protein</fullName>
    </submittedName>
</protein>
<dbReference type="PANTHER" id="PTHR47199">
    <property type="entry name" value="PHOTOSYSTEM II STABILITY/ASSEMBLY FACTOR HCF136, CHLOROPLASTIC"/>
    <property type="match status" value="1"/>
</dbReference>
<organism evidence="5 6">
    <name type="scientific">Stutzerimonas tarimensis</name>
    <dbReference type="NCBI Taxonomy" id="1507735"/>
    <lineage>
        <taxon>Bacteria</taxon>
        <taxon>Pseudomonadati</taxon>
        <taxon>Pseudomonadota</taxon>
        <taxon>Gammaproteobacteria</taxon>
        <taxon>Pseudomonadales</taxon>
        <taxon>Pseudomonadaceae</taxon>
        <taxon>Stutzerimonas</taxon>
    </lineage>
</organism>
<keyword evidence="2" id="KW-0604">Photosystem II</keyword>
<dbReference type="RefSeq" id="WP_386365644.1">
    <property type="nucleotide sequence ID" value="NZ_JBHRXZ010000022.1"/>
</dbReference>
<evidence type="ECO:0000256" key="1">
    <source>
        <dbReference type="ARBA" id="ARBA00022531"/>
    </source>
</evidence>
<dbReference type="PANTHER" id="PTHR47199:SF2">
    <property type="entry name" value="PHOTOSYSTEM II STABILITY_ASSEMBLY FACTOR HCF136, CHLOROPLASTIC"/>
    <property type="match status" value="1"/>
</dbReference>
<accession>A0ABV7T6E7</accession>
<sequence length="388" mass="41255">MLNLSATARGALLLSALLAASAPALAFQDPTEVPAARSERMLTSPMTAVTSVGTKTIAVGQRGHIAISEDNGQSWRQAQVPVSSDLVAVSFPSETHGWAVGHGGVVLHSADGGETWQKQLDGQEAIGLVKNFYSPSGPGGREVEEAAMYHEREEILVSYGGTQALMAVHFLNEREGFVGGLFNRLFHTTDGGATWQPWQHRIDNPMELHFYGITADDEAVYITGEMGMVWRMRHGEEHFVERPTGYDGTLFGSISNGRSLVAFGMRGSVYRSPDAGDSWTRVDLGTNAGITSGAVLPGGVMLLGALSGEVVRSGDGGRSFQSLQLDRSMPYFGLAARADGQLTLVGAAGVQQEALAVDVKTDTDKSAVVKNAGTSMIKQWGSSYGYTN</sequence>
<reference evidence="6" key="1">
    <citation type="journal article" date="2019" name="Int. J. Syst. Evol. Microbiol.">
        <title>The Global Catalogue of Microorganisms (GCM) 10K type strain sequencing project: providing services to taxonomists for standard genome sequencing and annotation.</title>
        <authorList>
            <consortium name="The Broad Institute Genomics Platform"/>
            <consortium name="The Broad Institute Genome Sequencing Center for Infectious Disease"/>
            <person name="Wu L."/>
            <person name="Ma J."/>
        </authorList>
    </citation>
    <scope>NUCLEOTIDE SEQUENCE [LARGE SCALE GENOMIC DNA]</scope>
    <source>
        <strain evidence="6">KCTC 42447</strain>
    </source>
</reference>
<dbReference type="InterPro" id="IPR028203">
    <property type="entry name" value="PSII_CF48-like_dom"/>
</dbReference>
<dbReference type="Pfam" id="PF14870">
    <property type="entry name" value="PSII_BNR"/>
    <property type="match status" value="2"/>
</dbReference>
<gene>
    <name evidence="5" type="ORF">ACFOMF_13460</name>
</gene>
<feature type="chain" id="PRO_5045769958" evidence="3">
    <location>
        <begin position="27"/>
        <end position="388"/>
    </location>
</feature>
<comment type="caution">
    <text evidence="5">The sequence shown here is derived from an EMBL/GenBank/DDBJ whole genome shotgun (WGS) entry which is preliminary data.</text>
</comment>
<dbReference type="CDD" id="cd15482">
    <property type="entry name" value="Sialidase_non-viral"/>
    <property type="match status" value="1"/>
</dbReference>
<evidence type="ECO:0000259" key="4">
    <source>
        <dbReference type="Pfam" id="PF14870"/>
    </source>
</evidence>
<keyword evidence="6" id="KW-1185">Reference proteome</keyword>
<keyword evidence="1" id="KW-0602">Photosynthesis</keyword>
<evidence type="ECO:0000313" key="5">
    <source>
        <dbReference type="EMBL" id="MFC3608789.1"/>
    </source>
</evidence>
<feature type="domain" description="Photosynthesis system II assembly factor Ycf48/Hcf136-like" evidence="4">
    <location>
        <begin position="163"/>
        <end position="239"/>
    </location>
</feature>
<dbReference type="SUPFAM" id="SSF110296">
    <property type="entry name" value="Oligoxyloglucan reducing end-specific cellobiohydrolase"/>
    <property type="match status" value="1"/>
</dbReference>
<evidence type="ECO:0000256" key="2">
    <source>
        <dbReference type="ARBA" id="ARBA00023276"/>
    </source>
</evidence>
<proteinExistence type="predicted"/>
<dbReference type="InterPro" id="IPR015943">
    <property type="entry name" value="WD40/YVTN_repeat-like_dom_sf"/>
</dbReference>
<dbReference type="Proteomes" id="UP001595630">
    <property type="component" value="Unassembled WGS sequence"/>
</dbReference>
<keyword evidence="3" id="KW-0732">Signal</keyword>
<dbReference type="Gene3D" id="2.130.10.10">
    <property type="entry name" value="YVTN repeat-like/Quinoprotein amine dehydrogenase"/>
    <property type="match status" value="2"/>
</dbReference>
<name>A0ABV7T6E7_9GAMM</name>
<feature type="domain" description="Photosynthesis system II assembly factor Ycf48/Hcf136-like" evidence="4">
    <location>
        <begin position="71"/>
        <end position="122"/>
    </location>
</feature>